<dbReference type="RefSeq" id="XP_075111429.1">
    <property type="nucleotide sequence ID" value="XM_075255328.1"/>
</dbReference>
<protein>
    <submittedName>
        <fullName evidence="2">Uncharacterized protein LOC142181791</fullName>
    </submittedName>
</protein>
<dbReference type="Proteomes" id="UP000790787">
    <property type="component" value="Chromosome 6"/>
</dbReference>
<sequence>MNTSRDLVDNGGVNDVHANNPVNGGTAVARVDYNHPLFLCPTDVSGIQIISFQLTGIENYSIWQISMRVALFGRNKLSLVDGTCKKEVFPITMWNHWERVNAIVLSWIMNFVSKGLLEGIMYASSAQVVWDDLSGRFNKIDGT</sequence>
<reference evidence="2" key="2">
    <citation type="submission" date="2025-08" db="UniProtKB">
        <authorList>
            <consortium name="RefSeq"/>
        </authorList>
    </citation>
    <scope>IDENTIFICATION</scope>
    <source>
        <tissue evidence="2">Leaf</tissue>
    </source>
</reference>
<evidence type="ECO:0000313" key="1">
    <source>
        <dbReference type="Proteomes" id="UP000790787"/>
    </source>
</evidence>
<proteinExistence type="predicted"/>
<organism evidence="1 2">
    <name type="scientific">Nicotiana tabacum</name>
    <name type="common">Common tobacco</name>
    <dbReference type="NCBI Taxonomy" id="4097"/>
    <lineage>
        <taxon>Eukaryota</taxon>
        <taxon>Viridiplantae</taxon>
        <taxon>Streptophyta</taxon>
        <taxon>Embryophyta</taxon>
        <taxon>Tracheophyta</taxon>
        <taxon>Spermatophyta</taxon>
        <taxon>Magnoliopsida</taxon>
        <taxon>eudicotyledons</taxon>
        <taxon>Gunneridae</taxon>
        <taxon>Pentapetalae</taxon>
        <taxon>asterids</taxon>
        <taxon>lamiids</taxon>
        <taxon>Solanales</taxon>
        <taxon>Solanaceae</taxon>
        <taxon>Nicotianoideae</taxon>
        <taxon>Nicotianeae</taxon>
        <taxon>Nicotiana</taxon>
    </lineage>
</organism>
<gene>
    <name evidence="2" type="primary">LOC142181791</name>
</gene>
<name>A0AC58UPK4_TOBAC</name>
<reference evidence="1" key="1">
    <citation type="journal article" date="2014" name="Nat. Commun.">
        <title>The tobacco genome sequence and its comparison with those of tomato and potato.</title>
        <authorList>
            <person name="Sierro N."/>
            <person name="Battey J.N."/>
            <person name="Ouadi S."/>
            <person name="Bakaher N."/>
            <person name="Bovet L."/>
            <person name="Willig A."/>
            <person name="Goepfert S."/>
            <person name="Peitsch M.C."/>
            <person name="Ivanov N.V."/>
        </authorList>
    </citation>
    <scope>NUCLEOTIDE SEQUENCE [LARGE SCALE GENOMIC DNA]</scope>
</reference>
<keyword evidence="1" id="KW-1185">Reference proteome</keyword>
<accession>A0AC58UPK4</accession>
<evidence type="ECO:0000313" key="2">
    <source>
        <dbReference type="RefSeq" id="XP_075111429.1"/>
    </source>
</evidence>